<evidence type="ECO:0000256" key="1">
    <source>
        <dbReference type="PROSITE-ProRule" id="PRU00047"/>
    </source>
</evidence>
<dbReference type="SMART" id="SM00343">
    <property type="entry name" value="ZnF_C2HC"/>
    <property type="match status" value="2"/>
</dbReference>
<dbReference type="InterPro" id="IPR036875">
    <property type="entry name" value="Znf_CCHC_sf"/>
</dbReference>
<gene>
    <name evidence="4" type="primary">LOC114335338</name>
</gene>
<feature type="compositionally biased region" description="Low complexity" evidence="2">
    <location>
        <begin position="62"/>
        <end position="72"/>
    </location>
</feature>
<dbReference type="InterPro" id="IPR001878">
    <property type="entry name" value="Znf_CCHC"/>
</dbReference>
<feature type="region of interest" description="Disordered" evidence="2">
    <location>
        <begin position="49"/>
        <end position="108"/>
    </location>
</feature>
<feature type="domain" description="CCHC-type" evidence="3">
    <location>
        <begin position="343"/>
        <end position="357"/>
    </location>
</feature>
<dbReference type="PROSITE" id="PS50158">
    <property type="entry name" value="ZF_CCHC"/>
    <property type="match status" value="2"/>
</dbReference>
<feature type="domain" description="CCHC-type" evidence="3">
    <location>
        <begin position="321"/>
        <end position="337"/>
    </location>
</feature>
<evidence type="ECO:0000256" key="2">
    <source>
        <dbReference type="SAM" id="MobiDB-lite"/>
    </source>
</evidence>
<proteinExistence type="predicted"/>
<dbReference type="Gene3D" id="4.10.60.10">
    <property type="entry name" value="Zinc finger, CCHC-type"/>
    <property type="match status" value="1"/>
</dbReference>
<evidence type="ECO:0000313" key="4">
    <source>
        <dbReference type="RefSeq" id="XP_028141364.1"/>
    </source>
</evidence>
<dbReference type="SUPFAM" id="SSF57756">
    <property type="entry name" value="Retrovirus zinc finger-like domains"/>
    <property type="match status" value="1"/>
</dbReference>
<keyword evidence="1" id="KW-0862">Zinc</keyword>
<feature type="non-terminal residue" evidence="4">
    <location>
        <position position="1"/>
    </location>
</feature>
<accession>A0A6P7FXS2</accession>
<keyword evidence="1" id="KW-0479">Metal-binding</keyword>
<keyword evidence="1" id="KW-0863">Zinc-finger</keyword>
<reference evidence="4" key="1">
    <citation type="submission" date="2025-08" db="UniProtKB">
        <authorList>
            <consortium name="RefSeq"/>
        </authorList>
    </citation>
    <scope>IDENTIFICATION</scope>
    <source>
        <tissue evidence="4">Whole insect</tissue>
    </source>
</reference>
<dbReference type="InParanoid" id="A0A6P7FXS2"/>
<dbReference type="Pfam" id="PF00098">
    <property type="entry name" value="zf-CCHC"/>
    <property type="match status" value="1"/>
</dbReference>
<dbReference type="RefSeq" id="XP_028141364.1">
    <property type="nucleotide sequence ID" value="XM_028285563.1"/>
</dbReference>
<dbReference type="GO" id="GO:0003676">
    <property type="term" value="F:nucleic acid binding"/>
    <property type="evidence" value="ECO:0007669"/>
    <property type="project" value="InterPro"/>
</dbReference>
<sequence>IGIFEKGTQERLLRETSLTLQKTINVCRASETSKNLSKEMQEVVQLNVVKKIDRKPSKQADSGSGNSNSSGNRESCSKGKLGSDEASGSKRRVHHVEEHEQTDSEGEEFYVSSLGRHVGAVHEGSNRMWTEELQVNERKIKFKLDTGAESKQTLNDFLKINLNLRNWALSSVKALHVVAYGDKGLPRQTRKNLRNFTNFPWDKESEEYSTKTDDVKNKLSMPDLVAVCNVLDLNYAGSEDEVIERISSFLNDFNFEDENDDEDKDARDDDGDKTFITRKTVIDDYDAKSVKTETHKKTWKNEEVRRDERRAPQSRNKKEEKCSNCGIQGHRSTDCPDKAKGVKCFRCHQFGHISSRCNDKEEELSTSGHVNIINLGYKNSVTLKVGQL</sequence>
<organism evidence="4">
    <name type="scientific">Diabrotica virgifera virgifera</name>
    <name type="common">western corn rootworm</name>
    <dbReference type="NCBI Taxonomy" id="50390"/>
    <lineage>
        <taxon>Eukaryota</taxon>
        <taxon>Metazoa</taxon>
        <taxon>Ecdysozoa</taxon>
        <taxon>Arthropoda</taxon>
        <taxon>Hexapoda</taxon>
        <taxon>Insecta</taxon>
        <taxon>Pterygota</taxon>
        <taxon>Neoptera</taxon>
        <taxon>Endopterygota</taxon>
        <taxon>Coleoptera</taxon>
        <taxon>Polyphaga</taxon>
        <taxon>Cucujiformia</taxon>
        <taxon>Chrysomeloidea</taxon>
        <taxon>Chrysomelidae</taxon>
        <taxon>Galerucinae</taxon>
        <taxon>Diabroticina</taxon>
        <taxon>Diabroticites</taxon>
        <taxon>Diabrotica</taxon>
    </lineage>
</organism>
<protein>
    <submittedName>
        <fullName evidence="4">Uncharacterized protein LOC114335338</fullName>
    </submittedName>
</protein>
<evidence type="ECO:0000259" key="3">
    <source>
        <dbReference type="PROSITE" id="PS50158"/>
    </source>
</evidence>
<name>A0A6P7FXS2_DIAVI</name>
<dbReference type="GO" id="GO:0008270">
    <property type="term" value="F:zinc ion binding"/>
    <property type="evidence" value="ECO:0007669"/>
    <property type="project" value="UniProtKB-KW"/>
</dbReference>
<dbReference type="AlphaFoldDB" id="A0A6P7FXS2"/>